<dbReference type="AlphaFoldDB" id="A0A8J3MWG9"/>
<name>A0A8J3MWG9_9CHLR</name>
<reference evidence="2" key="1">
    <citation type="submission" date="2020-10" db="EMBL/GenBank/DDBJ databases">
        <title>Taxonomic study of unclassified bacteria belonging to the class Ktedonobacteria.</title>
        <authorList>
            <person name="Yabe S."/>
            <person name="Wang C.M."/>
            <person name="Zheng Y."/>
            <person name="Sakai Y."/>
            <person name="Cavaletti L."/>
            <person name="Monciardini P."/>
            <person name="Donadio S."/>
        </authorList>
    </citation>
    <scope>NUCLEOTIDE SEQUENCE</scope>
    <source>
        <strain evidence="2">SOSP1-1</strain>
    </source>
</reference>
<accession>A0A8J3MWG9</accession>
<sequence>MSGMRTKDSRAVLRGLGRSNAPRLPGALRKKTDAFYNEHQHLYYKNLSAMRPLLKQQKEHAWLAEASSVPLQQALRHLDQAFLNFFEGRAKHPAFKKKRHHQSATYTANAFTWRNGCLTLARDG</sequence>
<protein>
    <recommendedName>
        <fullName evidence="4">Transposase</fullName>
    </recommendedName>
</protein>
<evidence type="ECO:0000256" key="1">
    <source>
        <dbReference type="SAM" id="MobiDB-lite"/>
    </source>
</evidence>
<dbReference type="EMBL" id="BNJF01000008">
    <property type="protein sequence ID" value="GHO50335.1"/>
    <property type="molecule type" value="Genomic_DNA"/>
</dbReference>
<feature type="region of interest" description="Disordered" evidence="1">
    <location>
        <begin position="1"/>
        <end position="24"/>
    </location>
</feature>
<proteinExistence type="predicted"/>
<organism evidence="2 3">
    <name type="scientific">Ktedonospora formicarum</name>
    <dbReference type="NCBI Taxonomy" id="2778364"/>
    <lineage>
        <taxon>Bacteria</taxon>
        <taxon>Bacillati</taxon>
        <taxon>Chloroflexota</taxon>
        <taxon>Ktedonobacteria</taxon>
        <taxon>Ktedonobacterales</taxon>
        <taxon>Ktedonobacteraceae</taxon>
        <taxon>Ktedonospora</taxon>
    </lineage>
</organism>
<feature type="compositionally biased region" description="Basic and acidic residues" evidence="1">
    <location>
        <begin position="1"/>
        <end position="11"/>
    </location>
</feature>
<comment type="caution">
    <text evidence="2">The sequence shown here is derived from an EMBL/GenBank/DDBJ whole genome shotgun (WGS) entry which is preliminary data.</text>
</comment>
<evidence type="ECO:0008006" key="4">
    <source>
        <dbReference type="Google" id="ProtNLM"/>
    </source>
</evidence>
<keyword evidence="3" id="KW-1185">Reference proteome</keyword>
<evidence type="ECO:0000313" key="2">
    <source>
        <dbReference type="EMBL" id="GHO50335.1"/>
    </source>
</evidence>
<gene>
    <name evidence="2" type="ORF">KSX_84980</name>
</gene>
<evidence type="ECO:0000313" key="3">
    <source>
        <dbReference type="Proteomes" id="UP000612362"/>
    </source>
</evidence>
<dbReference type="Proteomes" id="UP000612362">
    <property type="component" value="Unassembled WGS sequence"/>
</dbReference>